<evidence type="ECO:0000313" key="1">
    <source>
        <dbReference type="EMBL" id="CCH35609.1"/>
    </source>
</evidence>
<evidence type="ECO:0000313" key="2">
    <source>
        <dbReference type="Proteomes" id="UP000006281"/>
    </source>
</evidence>
<dbReference type="HOGENOM" id="CLU_841699_0_0_11"/>
<sequence length="330" mass="35511">MVALTSTPDGWTARFGIRITATVDLDRLVGYVGGSAGQRLHRAREEDAAYLARLCTGDPSIVHEVRRRGAEVTLAGTVRRPERERAGEAAEAGLARLLDVPTHVTAEEFEPPVVLAEAVLRKRAVVGVPARPDAGVRYYLAVPPLWSDPATWPGLLGDAELVVELRPHWVRPDFGAMLEGIAVQYERLAAPTVFRTGGLYSAPAALPAEPFAVRAAPLYREAAARYRGWVFRVRIGVTGADPEHLDRLAAALNADHRPPARDLPPALDLVRELADPGEAAHAVWLPAGRVAGLPLVEPPPERTGTHGVIITDSTVRVDGDLFGGHRFGVT</sequence>
<dbReference type="AlphaFoldDB" id="K0KFT2"/>
<accession>K0KFT2</accession>
<proteinExistence type="predicted"/>
<reference evidence="1 2" key="1">
    <citation type="journal article" date="2012" name="BMC Genomics">
        <title>Complete genome sequence of Saccharothrix espanaensis DSM 44229T and comparison to the other completely sequenced Pseudonocardiaceae.</title>
        <authorList>
            <person name="Strobel T."/>
            <person name="Al-Dilaimi A."/>
            <person name="Blom J."/>
            <person name="Gessner A."/>
            <person name="Kalinowski J."/>
            <person name="Luzhetska M."/>
            <person name="Puhler A."/>
            <person name="Szczepanowski R."/>
            <person name="Bechthold A."/>
            <person name="Ruckert C."/>
        </authorList>
    </citation>
    <scope>NUCLEOTIDE SEQUENCE [LARGE SCALE GENOMIC DNA]</scope>
    <source>
        <strain evidence="2">ATCC 51144 / DSM 44229 / JCM 9112 / NBRC 15066 / NRRL 15764</strain>
    </source>
</reference>
<dbReference type="EMBL" id="HE804045">
    <property type="protein sequence ID" value="CCH35609.1"/>
    <property type="molecule type" value="Genomic_DNA"/>
</dbReference>
<dbReference type="STRING" id="1179773.BN6_83940"/>
<dbReference type="RefSeq" id="WP_015105716.1">
    <property type="nucleotide sequence ID" value="NC_019673.1"/>
</dbReference>
<gene>
    <name evidence="1" type="ordered locus">BN6_83940</name>
</gene>
<dbReference type="eggNOG" id="ENOG502ZJI7">
    <property type="taxonomic scope" value="Bacteria"/>
</dbReference>
<dbReference type="OrthoDB" id="3665323at2"/>
<protein>
    <submittedName>
        <fullName evidence="1">Uncharacterized protein</fullName>
    </submittedName>
</protein>
<dbReference type="PATRIC" id="fig|1179773.3.peg.8475"/>
<organism evidence="1 2">
    <name type="scientific">Saccharothrix espanaensis (strain ATCC 51144 / DSM 44229 / JCM 9112 / NBRC 15066 / NRRL 15764)</name>
    <dbReference type="NCBI Taxonomy" id="1179773"/>
    <lineage>
        <taxon>Bacteria</taxon>
        <taxon>Bacillati</taxon>
        <taxon>Actinomycetota</taxon>
        <taxon>Actinomycetes</taxon>
        <taxon>Pseudonocardiales</taxon>
        <taxon>Pseudonocardiaceae</taxon>
        <taxon>Saccharothrix</taxon>
    </lineage>
</organism>
<name>K0KFT2_SACES</name>
<dbReference type="Proteomes" id="UP000006281">
    <property type="component" value="Chromosome"/>
</dbReference>
<dbReference type="KEGG" id="sesp:BN6_83940"/>
<keyword evidence="2" id="KW-1185">Reference proteome</keyword>